<protein>
    <submittedName>
        <fullName evidence="1">Uncharacterized protein</fullName>
    </submittedName>
</protein>
<proteinExistence type="predicted"/>
<gene>
    <name evidence="1" type="ORF">DES53_1047</name>
</gene>
<reference evidence="1 2" key="1">
    <citation type="submission" date="2018-06" db="EMBL/GenBank/DDBJ databases">
        <title>Genomic Encyclopedia of Type Strains, Phase IV (KMG-IV): sequencing the most valuable type-strain genomes for metagenomic binning, comparative biology and taxonomic classification.</title>
        <authorList>
            <person name="Goeker M."/>
        </authorList>
    </citation>
    <scope>NUCLEOTIDE SEQUENCE [LARGE SCALE GENOMIC DNA]</scope>
    <source>
        <strain evidence="1 2">DSM 25532</strain>
    </source>
</reference>
<keyword evidence="2" id="KW-1185">Reference proteome</keyword>
<dbReference type="EMBL" id="QNRR01000004">
    <property type="protein sequence ID" value="RBP44188.1"/>
    <property type="molecule type" value="Genomic_DNA"/>
</dbReference>
<evidence type="ECO:0000313" key="1">
    <source>
        <dbReference type="EMBL" id="RBP44188.1"/>
    </source>
</evidence>
<evidence type="ECO:0000313" key="2">
    <source>
        <dbReference type="Proteomes" id="UP000253426"/>
    </source>
</evidence>
<sequence>MTTREQLNSKLGNAPENLVSHFETGHFLSRPESRIHCMPLPQALEYTSHVLALPIGDHFGLFALHDGQDSNPHCYVSRGPCSGSIFHLMHDGDCRITHRSLESFLTALNALSDHESIDDLKEDTDLFFDTIPTIQGLLSRDEDIDILLPVYLPVTKSIPGDLKHQLATSRDFYVREAIASWLNLRGTREDLPLAELLAADNYGQVARPAKLAVSRLQQL</sequence>
<dbReference type="Proteomes" id="UP000253426">
    <property type="component" value="Unassembled WGS sequence"/>
</dbReference>
<dbReference type="AlphaFoldDB" id="A0A366HM12"/>
<accession>A0A366HM12</accession>
<comment type="caution">
    <text evidence="1">The sequence shown here is derived from an EMBL/GenBank/DDBJ whole genome shotgun (WGS) entry which is preliminary data.</text>
</comment>
<organism evidence="1 2">
    <name type="scientific">Roseimicrobium gellanilyticum</name>
    <dbReference type="NCBI Taxonomy" id="748857"/>
    <lineage>
        <taxon>Bacteria</taxon>
        <taxon>Pseudomonadati</taxon>
        <taxon>Verrucomicrobiota</taxon>
        <taxon>Verrucomicrobiia</taxon>
        <taxon>Verrucomicrobiales</taxon>
        <taxon>Verrucomicrobiaceae</taxon>
        <taxon>Roseimicrobium</taxon>
    </lineage>
</organism>
<name>A0A366HM12_9BACT</name>